<evidence type="ECO:0000313" key="2">
    <source>
        <dbReference type="EMBL" id="KAK6499620.1"/>
    </source>
</evidence>
<accession>A0AAV9W0I8</accession>
<name>A0AAV9W0I8_9PEZI</name>
<feature type="region of interest" description="Disordered" evidence="1">
    <location>
        <begin position="47"/>
        <end position="85"/>
    </location>
</feature>
<gene>
    <name evidence="2" type="ORF">TWF481_009985</name>
</gene>
<evidence type="ECO:0000256" key="1">
    <source>
        <dbReference type="SAM" id="MobiDB-lite"/>
    </source>
</evidence>
<reference evidence="2 3" key="1">
    <citation type="submission" date="2023-08" db="EMBL/GenBank/DDBJ databases">
        <authorList>
            <person name="Palmer J.M."/>
        </authorList>
    </citation>
    <scope>NUCLEOTIDE SEQUENCE [LARGE SCALE GENOMIC DNA]</scope>
    <source>
        <strain evidence="2 3">TWF481</strain>
    </source>
</reference>
<dbReference type="Proteomes" id="UP001370758">
    <property type="component" value="Unassembled WGS sequence"/>
</dbReference>
<protein>
    <submittedName>
        <fullName evidence="2">Uncharacterized protein</fullName>
    </submittedName>
</protein>
<proteinExistence type="predicted"/>
<feature type="compositionally biased region" description="Basic and acidic residues" evidence="1">
    <location>
        <begin position="68"/>
        <end position="85"/>
    </location>
</feature>
<comment type="caution">
    <text evidence="2">The sequence shown here is derived from an EMBL/GenBank/DDBJ whole genome shotgun (WGS) entry which is preliminary data.</text>
</comment>
<organism evidence="2 3">
    <name type="scientific">Arthrobotrys musiformis</name>
    <dbReference type="NCBI Taxonomy" id="47236"/>
    <lineage>
        <taxon>Eukaryota</taxon>
        <taxon>Fungi</taxon>
        <taxon>Dikarya</taxon>
        <taxon>Ascomycota</taxon>
        <taxon>Pezizomycotina</taxon>
        <taxon>Orbiliomycetes</taxon>
        <taxon>Orbiliales</taxon>
        <taxon>Orbiliaceae</taxon>
        <taxon>Arthrobotrys</taxon>
    </lineage>
</organism>
<keyword evidence="3" id="KW-1185">Reference proteome</keyword>
<evidence type="ECO:0000313" key="3">
    <source>
        <dbReference type="Proteomes" id="UP001370758"/>
    </source>
</evidence>
<sequence length="85" mass="9440">MRACRCLTGSRKSSRGGYQAGWIGREVVQSQNKLFGQRIHVVSGATGDDAEDVATRERSSSRRVGQRIGRERVKDMKNMDGGRDI</sequence>
<dbReference type="AlphaFoldDB" id="A0AAV9W0I8"/>
<dbReference type="EMBL" id="JAVHJL010000007">
    <property type="protein sequence ID" value="KAK6499620.1"/>
    <property type="molecule type" value="Genomic_DNA"/>
</dbReference>